<dbReference type="Proteomes" id="UP000321533">
    <property type="component" value="Chromosome"/>
</dbReference>
<dbReference type="InterPro" id="IPR002201">
    <property type="entry name" value="Glyco_trans_9"/>
</dbReference>
<accession>A0A5B8V6I0</accession>
<dbReference type="GO" id="GO:0009244">
    <property type="term" value="P:lipopolysaccharide core region biosynthetic process"/>
    <property type="evidence" value="ECO:0007669"/>
    <property type="project" value="TreeGrafter"/>
</dbReference>
<organism evidence="3 4">
    <name type="scientific">Panacibacter ginsenosidivorans</name>
    <dbReference type="NCBI Taxonomy" id="1813871"/>
    <lineage>
        <taxon>Bacteria</taxon>
        <taxon>Pseudomonadati</taxon>
        <taxon>Bacteroidota</taxon>
        <taxon>Chitinophagia</taxon>
        <taxon>Chitinophagales</taxon>
        <taxon>Chitinophagaceae</taxon>
        <taxon>Panacibacter</taxon>
    </lineage>
</organism>
<keyword evidence="1" id="KW-0328">Glycosyltransferase</keyword>
<proteinExistence type="predicted"/>
<dbReference type="PANTHER" id="PTHR30160:SF1">
    <property type="entry name" value="LIPOPOLYSACCHARIDE 1,2-N-ACETYLGLUCOSAMINETRANSFERASE-RELATED"/>
    <property type="match status" value="1"/>
</dbReference>
<dbReference type="OrthoDB" id="9768048at2"/>
<dbReference type="RefSeq" id="WP_147188814.1">
    <property type="nucleotide sequence ID" value="NZ_CP042435.1"/>
</dbReference>
<gene>
    <name evidence="3" type="ORF">FRZ67_06790</name>
</gene>
<dbReference type="KEGG" id="pgin:FRZ67_06790"/>
<evidence type="ECO:0000256" key="2">
    <source>
        <dbReference type="ARBA" id="ARBA00022679"/>
    </source>
</evidence>
<evidence type="ECO:0000313" key="3">
    <source>
        <dbReference type="EMBL" id="QEC67014.1"/>
    </source>
</evidence>
<dbReference type="SUPFAM" id="SSF53756">
    <property type="entry name" value="UDP-Glycosyltransferase/glycogen phosphorylase"/>
    <property type="match status" value="1"/>
</dbReference>
<dbReference type="Gene3D" id="3.40.50.2000">
    <property type="entry name" value="Glycogen Phosphorylase B"/>
    <property type="match status" value="2"/>
</dbReference>
<keyword evidence="4" id="KW-1185">Reference proteome</keyword>
<dbReference type="GO" id="GO:0005829">
    <property type="term" value="C:cytosol"/>
    <property type="evidence" value="ECO:0007669"/>
    <property type="project" value="TreeGrafter"/>
</dbReference>
<dbReference type="AlphaFoldDB" id="A0A5B8V6I0"/>
<keyword evidence="2 3" id="KW-0808">Transferase</keyword>
<dbReference type="Pfam" id="PF01075">
    <property type="entry name" value="Glyco_transf_9"/>
    <property type="match status" value="1"/>
</dbReference>
<sequence>MKFLVIRFSSIGDIVLTTPVMRCLKKQLPDAEVHFLTKKSMKAVTEHNPYIDKFFYFDKNLKELKQELKKEQYDYIIDLHKNFRTFSIKLSLRRKSFTYKKESIRKFLLTKFGINMMLKKHITQRSLETIYPLGIKDDHKGLDYFIAEKDVVPIDAIPLTHRFGFVAIVIGGSYFTKKLPIEKLQELCTKIEHPIILIGGGEDVWEAEQIEKVDTIKIYNACGKFNLNQSADLVRKSKLVISHDTGLQYIACAFNKPVLAIWGGTSPKLDVEPYYGNAYIASHPKFTYKNFLVEGLSCQPCSNFGTRSCPKGHFKCMKLQDVGTIQAFTEKVLW</sequence>
<dbReference type="EMBL" id="CP042435">
    <property type="protein sequence ID" value="QEC67014.1"/>
    <property type="molecule type" value="Genomic_DNA"/>
</dbReference>
<dbReference type="GO" id="GO:0008713">
    <property type="term" value="F:ADP-heptose-lipopolysaccharide heptosyltransferase activity"/>
    <property type="evidence" value="ECO:0007669"/>
    <property type="project" value="TreeGrafter"/>
</dbReference>
<dbReference type="InterPro" id="IPR051199">
    <property type="entry name" value="LPS_LOS_Heptosyltrfase"/>
</dbReference>
<evidence type="ECO:0000256" key="1">
    <source>
        <dbReference type="ARBA" id="ARBA00022676"/>
    </source>
</evidence>
<protein>
    <submittedName>
        <fullName evidence="3">Glycosyltransferase family 9 protein</fullName>
    </submittedName>
</protein>
<name>A0A5B8V6I0_9BACT</name>
<evidence type="ECO:0000313" key="4">
    <source>
        <dbReference type="Proteomes" id="UP000321533"/>
    </source>
</evidence>
<reference evidence="3 4" key="1">
    <citation type="journal article" date="2016" name="Int. J. Syst. Evol. Microbiol.">
        <title>Panacibacter ginsenosidivorans gen. nov., sp. nov., with ginsenoside converting activity isolated from soil of a ginseng field.</title>
        <authorList>
            <person name="Siddiqi M.Z."/>
            <person name="Muhammad Shafi S."/>
            <person name="Choi K.D."/>
            <person name="Im W.T."/>
        </authorList>
    </citation>
    <scope>NUCLEOTIDE SEQUENCE [LARGE SCALE GENOMIC DNA]</scope>
    <source>
        <strain evidence="3 4">Gsoil1550</strain>
    </source>
</reference>
<dbReference type="PANTHER" id="PTHR30160">
    <property type="entry name" value="TETRAACYLDISACCHARIDE 4'-KINASE-RELATED"/>
    <property type="match status" value="1"/>
</dbReference>
<dbReference type="CDD" id="cd03789">
    <property type="entry name" value="GT9_LPS_heptosyltransferase"/>
    <property type="match status" value="1"/>
</dbReference>